<keyword evidence="10 16" id="KW-1133">Transmembrane helix</keyword>
<feature type="transmembrane region" description="Helical" evidence="16">
    <location>
        <begin position="270"/>
        <end position="292"/>
    </location>
</feature>
<dbReference type="PRINTS" id="PR00171">
    <property type="entry name" value="SUGRTRNSPORT"/>
</dbReference>
<feature type="transmembrane region" description="Helical" evidence="16">
    <location>
        <begin position="143"/>
        <end position="164"/>
    </location>
</feature>
<comment type="catalytic activity">
    <reaction evidence="1">
        <text>D-fructose(out) = D-fructose(in)</text>
        <dbReference type="Rhea" id="RHEA:60372"/>
        <dbReference type="ChEBI" id="CHEBI:37721"/>
    </reaction>
</comment>
<feature type="transmembrane region" description="Helical" evidence="16">
    <location>
        <begin position="396"/>
        <end position="416"/>
    </location>
</feature>
<keyword evidence="6 14" id="KW-0813">Transport</keyword>
<dbReference type="SUPFAM" id="SSF103473">
    <property type="entry name" value="MFS general substrate transporter"/>
    <property type="match status" value="1"/>
</dbReference>
<feature type="transmembrane region" description="Helical" evidence="16">
    <location>
        <begin position="20"/>
        <end position="40"/>
    </location>
</feature>
<feature type="transmembrane region" description="Helical" evidence="16">
    <location>
        <begin position="299"/>
        <end position="321"/>
    </location>
</feature>
<gene>
    <name evidence="19" type="primary">LOC116957310</name>
</gene>
<evidence type="ECO:0000256" key="6">
    <source>
        <dbReference type="ARBA" id="ARBA00022448"/>
    </source>
</evidence>
<reference evidence="19" key="1">
    <citation type="submission" date="2025-08" db="UniProtKB">
        <authorList>
            <consortium name="RefSeq"/>
        </authorList>
    </citation>
    <scope>IDENTIFICATION</scope>
    <source>
        <tissue evidence="19">Sperm</tissue>
    </source>
</reference>
<dbReference type="InterPro" id="IPR005829">
    <property type="entry name" value="Sugar_transporter_CS"/>
</dbReference>
<evidence type="ECO:0000256" key="15">
    <source>
        <dbReference type="SAM" id="MobiDB-lite"/>
    </source>
</evidence>
<keyword evidence="9 16" id="KW-0812">Transmembrane</keyword>
<evidence type="ECO:0000256" key="11">
    <source>
        <dbReference type="ARBA" id="ARBA00023136"/>
    </source>
</evidence>
<organism evidence="18 19">
    <name type="scientific">Petromyzon marinus</name>
    <name type="common">Sea lamprey</name>
    <dbReference type="NCBI Taxonomy" id="7757"/>
    <lineage>
        <taxon>Eukaryota</taxon>
        <taxon>Metazoa</taxon>
        <taxon>Chordata</taxon>
        <taxon>Craniata</taxon>
        <taxon>Vertebrata</taxon>
        <taxon>Cyclostomata</taxon>
        <taxon>Hyperoartia</taxon>
        <taxon>Petromyzontiformes</taxon>
        <taxon>Petromyzontidae</taxon>
        <taxon>Petromyzon</taxon>
    </lineage>
</organism>
<evidence type="ECO:0000313" key="18">
    <source>
        <dbReference type="Proteomes" id="UP001318040"/>
    </source>
</evidence>
<name>A0AAJ7UHD4_PETMA</name>
<dbReference type="AlphaFoldDB" id="A0AAJ7UHD4"/>
<feature type="transmembrane region" description="Helical" evidence="16">
    <location>
        <begin position="234"/>
        <end position="258"/>
    </location>
</feature>
<dbReference type="Proteomes" id="UP001318040">
    <property type="component" value="Chromosome 72"/>
</dbReference>
<feature type="transmembrane region" description="Helical" evidence="16">
    <location>
        <begin position="81"/>
        <end position="101"/>
    </location>
</feature>
<evidence type="ECO:0000256" key="14">
    <source>
        <dbReference type="RuleBase" id="RU003346"/>
    </source>
</evidence>
<feature type="transmembrane region" description="Helical" evidence="16">
    <location>
        <begin position="366"/>
        <end position="390"/>
    </location>
</feature>
<keyword evidence="11 16" id="KW-0472">Membrane</keyword>
<evidence type="ECO:0000256" key="13">
    <source>
        <dbReference type="ARBA" id="ARBA00031099"/>
    </source>
</evidence>
<dbReference type="GO" id="GO:0005353">
    <property type="term" value="F:fructose transmembrane transporter activity"/>
    <property type="evidence" value="ECO:0007669"/>
    <property type="project" value="UniProtKB-ARBA"/>
</dbReference>
<dbReference type="PANTHER" id="PTHR23503:SF132">
    <property type="entry name" value="SOLUTE CARRIER FAMILY 2, FACILITATED GLUCOSE TRANSPORTER MEMBER 5-LIKE"/>
    <property type="match status" value="1"/>
</dbReference>
<comment type="similarity">
    <text evidence="4">Belongs to the major facilitator superfamily. Sugar transporter (TC 2.A.1.1) family. Glucose transporter subfamily.</text>
</comment>
<dbReference type="GO" id="GO:0042383">
    <property type="term" value="C:sarcolemma"/>
    <property type="evidence" value="ECO:0007669"/>
    <property type="project" value="UniProtKB-SubCell"/>
</dbReference>
<proteinExistence type="inferred from homology"/>
<dbReference type="GO" id="GO:0055056">
    <property type="term" value="F:D-glucose transmembrane transporter activity"/>
    <property type="evidence" value="ECO:0007669"/>
    <property type="project" value="TreeGrafter"/>
</dbReference>
<comment type="subcellular location">
    <subcellularLocation>
        <location evidence="2">Cell membrane</location>
        <location evidence="2">Sarcolemma</location>
    </subcellularLocation>
    <subcellularLocation>
        <location evidence="3">Cell membrane</location>
        <topology evidence="3">Multi-pass membrane protein</topology>
    </subcellularLocation>
</comment>
<evidence type="ECO:0000256" key="8">
    <source>
        <dbReference type="ARBA" id="ARBA00022597"/>
    </source>
</evidence>
<dbReference type="FunFam" id="1.20.1250.20:FF:001511">
    <property type="entry name" value="Solute carrier family 2, facilitated glucose transporter member 5"/>
    <property type="match status" value="1"/>
</dbReference>
<protein>
    <recommendedName>
        <fullName evidence="5">Solute carrier family 2, facilitated glucose transporter member 5</fullName>
    </recommendedName>
    <alternativeName>
        <fullName evidence="13">Fructose transporter</fullName>
    </alternativeName>
    <alternativeName>
        <fullName evidence="12">Glucose transporter type 5, small intestine</fullName>
    </alternativeName>
</protein>
<feature type="region of interest" description="Disordered" evidence="15">
    <location>
        <begin position="438"/>
        <end position="464"/>
    </location>
</feature>
<dbReference type="Gene3D" id="1.20.1250.20">
    <property type="entry name" value="MFS general substrate transporter like domains"/>
    <property type="match status" value="1"/>
</dbReference>
<evidence type="ECO:0000256" key="3">
    <source>
        <dbReference type="ARBA" id="ARBA00004651"/>
    </source>
</evidence>
<feature type="transmembrane region" description="Helical" evidence="16">
    <location>
        <begin position="52"/>
        <end position="69"/>
    </location>
</feature>
<feature type="transmembrane region" description="Helical" evidence="16">
    <location>
        <begin position="113"/>
        <end position="131"/>
    </location>
</feature>
<dbReference type="PANTHER" id="PTHR23503">
    <property type="entry name" value="SOLUTE CARRIER FAMILY 2"/>
    <property type="match status" value="1"/>
</dbReference>
<evidence type="ECO:0000256" key="1">
    <source>
        <dbReference type="ARBA" id="ARBA00000590"/>
    </source>
</evidence>
<accession>A0AAJ7UHD4</accession>
<dbReference type="GO" id="GO:0070837">
    <property type="term" value="P:dehydroascorbic acid transport"/>
    <property type="evidence" value="ECO:0007669"/>
    <property type="project" value="TreeGrafter"/>
</dbReference>
<dbReference type="InterPro" id="IPR045263">
    <property type="entry name" value="GLUT"/>
</dbReference>
<evidence type="ECO:0000256" key="10">
    <source>
        <dbReference type="ARBA" id="ARBA00022989"/>
    </source>
</evidence>
<evidence type="ECO:0000256" key="5">
    <source>
        <dbReference type="ARBA" id="ARBA00015973"/>
    </source>
</evidence>
<evidence type="ECO:0000259" key="17">
    <source>
        <dbReference type="PROSITE" id="PS50850"/>
    </source>
</evidence>
<sequence>MNATWLSRHGEAVSPAGLLLLWSLVVAAYTAGGLLGALLAGPLAVRVGRRNGLLASNSFVIAATVAVALSQPTGLFELLMVGRFLLGIDTGVGLSLQPMYVGECALQRQRGTLAMSTVVALTLGLLSAQILGLRQVMGEPHLWPLALSLPALPAALQLLLLPWLPESPRHLLLDRHEPRRALAALRWLRGGDGGDDGGESVEREMEQMEEERSVQVQARSVLDLLRDPRMRRQIVIIVGVNVMQQFSGINAIYFYASYLFKEAGIPPDEIRYVTVGTGMAELTSSIVCGILIESVGRRPLLMFGFASMGGCCLLIAVSMALQTTISWMSYLSVAMTFTFIVSLGMGPAGIVGLLPTELFTQDARPAAYTISGSTYWVSFFVIGLLFPFLMKFMGPYCYLIFFADCVTASLLVFCLLPETKDRSFLDISRQLQQMSLGVNGGPAGGPTGGPTGGPAGGPPAATAGTAATRAIGAEEDAGTVSMLTRL</sequence>
<feature type="domain" description="Major facilitator superfamily (MFS) profile" evidence="17">
    <location>
        <begin position="1"/>
        <end position="420"/>
    </location>
</feature>
<evidence type="ECO:0000256" key="2">
    <source>
        <dbReference type="ARBA" id="ARBA00004135"/>
    </source>
</evidence>
<evidence type="ECO:0000313" key="19">
    <source>
        <dbReference type="RefSeq" id="XP_032835275.1"/>
    </source>
</evidence>
<dbReference type="Pfam" id="PF00083">
    <property type="entry name" value="Sugar_tr"/>
    <property type="match status" value="1"/>
</dbReference>
<dbReference type="GO" id="GO:1990539">
    <property type="term" value="P:fructose import across plasma membrane"/>
    <property type="evidence" value="ECO:0007669"/>
    <property type="project" value="UniProtKB-ARBA"/>
</dbReference>
<evidence type="ECO:0000256" key="12">
    <source>
        <dbReference type="ARBA" id="ARBA00029961"/>
    </source>
</evidence>
<dbReference type="InterPro" id="IPR003663">
    <property type="entry name" value="Sugar/inositol_transpt"/>
</dbReference>
<evidence type="ECO:0000256" key="4">
    <source>
        <dbReference type="ARBA" id="ARBA00007004"/>
    </source>
</evidence>
<dbReference type="InterPro" id="IPR005828">
    <property type="entry name" value="MFS_sugar_transport-like"/>
</dbReference>
<dbReference type="NCBIfam" id="TIGR00879">
    <property type="entry name" value="SP"/>
    <property type="match status" value="1"/>
</dbReference>
<evidence type="ECO:0000256" key="16">
    <source>
        <dbReference type="SAM" id="Phobius"/>
    </source>
</evidence>
<dbReference type="PROSITE" id="PS00217">
    <property type="entry name" value="SUGAR_TRANSPORT_2"/>
    <property type="match status" value="1"/>
</dbReference>
<keyword evidence="7" id="KW-1003">Cell membrane</keyword>
<dbReference type="RefSeq" id="XP_032835275.1">
    <property type="nucleotide sequence ID" value="XM_032979384.1"/>
</dbReference>
<evidence type="ECO:0000256" key="9">
    <source>
        <dbReference type="ARBA" id="ARBA00022692"/>
    </source>
</evidence>
<evidence type="ECO:0000256" key="7">
    <source>
        <dbReference type="ARBA" id="ARBA00022475"/>
    </source>
</evidence>
<keyword evidence="18" id="KW-1185">Reference proteome</keyword>
<dbReference type="KEGG" id="pmrn:116957310"/>
<dbReference type="InterPro" id="IPR020846">
    <property type="entry name" value="MFS_dom"/>
</dbReference>
<feature type="compositionally biased region" description="Gly residues" evidence="15">
    <location>
        <begin position="438"/>
        <end position="455"/>
    </location>
</feature>
<dbReference type="GO" id="GO:0046323">
    <property type="term" value="P:D-glucose import"/>
    <property type="evidence" value="ECO:0007669"/>
    <property type="project" value="TreeGrafter"/>
</dbReference>
<dbReference type="InterPro" id="IPR036259">
    <property type="entry name" value="MFS_trans_sf"/>
</dbReference>
<feature type="transmembrane region" description="Helical" evidence="16">
    <location>
        <begin position="327"/>
        <end position="354"/>
    </location>
</feature>
<keyword evidence="8" id="KW-0762">Sugar transport</keyword>
<dbReference type="PROSITE" id="PS50850">
    <property type="entry name" value="MFS"/>
    <property type="match status" value="1"/>
</dbReference>